<dbReference type="EMBL" id="JAFLVX010000018">
    <property type="protein sequence ID" value="MBO0476943.1"/>
    <property type="molecule type" value="Genomic_DNA"/>
</dbReference>
<gene>
    <name evidence="1" type="ORF">DOK76_07665</name>
</gene>
<keyword evidence="2" id="KW-1185">Reference proteome</keyword>
<evidence type="ECO:0000313" key="2">
    <source>
        <dbReference type="Proteomes" id="UP000664857"/>
    </source>
</evidence>
<protein>
    <recommendedName>
        <fullName evidence="3">Flagellar protein FliT</fullName>
    </recommendedName>
</protein>
<sequence>MVNNTICSNNTLKKMVVTIRKWSKDLSLEESIGILEENSKLMSSTNQLFLNELTDEEGELLQELVTKSQELMLYLESQKTMLIDQIGQMNQSEKIATQYIKQFSESYFVDKDF</sequence>
<reference evidence="1 2" key="1">
    <citation type="submission" date="2021-03" db="EMBL/GenBank/DDBJ databases">
        <title>Enterococcal diversity collection.</title>
        <authorList>
            <person name="Gilmore M.S."/>
            <person name="Schwartzman J."/>
            <person name="Van Tyne D."/>
            <person name="Martin M."/>
            <person name="Earl A.M."/>
            <person name="Manson A.L."/>
            <person name="Straub T."/>
            <person name="Salamzade R."/>
            <person name="Saavedra J."/>
            <person name="Lebreton F."/>
            <person name="Prichula J."/>
            <person name="Schaufler K."/>
            <person name="Gaca A."/>
            <person name="Sgardioli B."/>
            <person name="Wagenaar J."/>
            <person name="Strong T."/>
        </authorList>
    </citation>
    <scope>NUCLEOTIDE SEQUENCE [LARGE SCALE GENOMIC DNA]</scope>
    <source>
        <strain evidence="1 2">DIV0080</strain>
    </source>
</reference>
<evidence type="ECO:0008006" key="3">
    <source>
        <dbReference type="Google" id="ProtNLM"/>
    </source>
</evidence>
<dbReference type="Proteomes" id="UP000664857">
    <property type="component" value="Unassembled WGS sequence"/>
</dbReference>
<evidence type="ECO:0000313" key="1">
    <source>
        <dbReference type="EMBL" id="MBO0476943.1"/>
    </source>
</evidence>
<proteinExistence type="predicted"/>
<organism evidence="1 2">
    <name type="scientific">Candidatus Vagococcus giribetii</name>
    <dbReference type="NCBI Taxonomy" id="2230876"/>
    <lineage>
        <taxon>Bacteria</taxon>
        <taxon>Bacillati</taxon>
        <taxon>Bacillota</taxon>
        <taxon>Bacilli</taxon>
        <taxon>Lactobacillales</taxon>
        <taxon>Enterococcaceae</taxon>
        <taxon>Vagococcus</taxon>
    </lineage>
</organism>
<accession>A0ABS3HUU1</accession>
<dbReference type="RefSeq" id="WP_206966431.1">
    <property type="nucleotide sequence ID" value="NZ_JAFLVX010000018.1"/>
</dbReference>
<name>A0ABS3HUU1_9ENTE</name>
<comment type="caution">
    <text evidence="1">The sequence shown here is derived from an EMBL/GenBank/DDBJ whole genome shotgun (WGS) entry which is preliminary data.</text>
</comment>